<evidence type="ECO:0000313" key="2">
    <source>
        <dbReference type="EMBL" id="MBB4928626.1"/>
    </source>
</evidence>
<dbReference type="AlphaFoldDB" id="A0A7W7RAY1"/>
<evidence type="ECO:0000256" key="1">
    <source>
        <dbReference type="SAM" id="MobiDB-lite"/>
    </source>
</evidence>
<organism evidence="2 3">
    <name type="scientific">Kitasatospora kifunensis</name>
    <name type="common">Streptomyces kifunensis</name>
    <dbReference type="NCBI Taxonomy" id="58351"/>
    <lineage>
        <taxon>Bacteria</taxon>
        <taxon>Bacillati</taxon>
        <taxon>Actinomycetota</taxon>
        <taxon>Actinomycetes</taxon>
        <taxon>Kitasatosporales</taxon>
        <taxon>Streptomycetaceae</taxon>
        <taxon>Kitasatospora</taxon>
    </lineage>
</organism>
<keyword evidence="3" id="KW-1185">Reference proteome</keyword>
<sequence length="55" mass="5747">MITHQTTRQANTPRPHSRTTSLAASLTVRNVCSSADACSGVGMSFTCTTIFTGAT</sequence>
<feature type="region of interest" description="Disordered" evidence="1">
    <location>
        <begin position="1"/>
        <end position="21"/>
    </location>
</feature>
<comment type="caution">
    <text evidence="2">The sequence shown here is derived from an EMBL/GenBank/DDBJ whole genome shotgun (WGS) entry which is preliminary data.</text>
</comment>
<dbReference type="RefSeq" id="WP_184946120.1">
    <property type="nucleotide sequence ID" value="NZ_JACHJV010000003.1"/>
</dbReference>
<name>A0A7W7RAY1_KITKI</name>
<accession>A0A7W7RAY1</accession>
<dbReference type="EMBL" id="JACHJV010000003">
    <property type="protein sequence ID" value="MBB4928626.1"/>
    <property type="molecule type" value="Genomic_DNA"/>
</dbReference>
<proteinExistence type="predicted"/>
<dbReference type="Proteomes" id="UP000540506">
    <property type="component" value="Unassembled WGS sequence"/>
</dbReference>
<evidence type="ECO:0000313" key="3">
    <source>
        <dbReference type="Proteomes" id="UP000540506"/>
    </source>
</evidence>
<protein>
    <submittedName>
        <fullName evidence="2">Uncharacterized protein</fullName>
    </submittedName>
</protein>
<gene>
    <name evidence="2" type="ORF">FHR34_007723</name>
</gene>
<reference evidence="2 3" key="1">
    <citation type="submission" date="2020-08" db="EMBL/GenBank/DDBJ databases">
        <title>Sequencing the genomes of 1000 actinobacteria strains.</title>
        <authorList>
            <person name="Klenk H.-P."/>
        </authorList>
    </citation>
    <scope>NUCLEOTIDE SEQUENCE [LARGE SCALE GENOMIC DNA]</scope>
    <source>
        <strain evidence="2 3">DSM 41654</strain>
    </source>
</reference>